<dbReference type="InterPro" id="IPR046373">
    <property type="entry name" value="Acyl-CoA_Oxase/DH_mid-dom_sf"/>
</dbReference>
<dbReference type="AlphaFoldDB" id="A0AAU3GLZ7"/>
<name>A0AAU3GLZ7_9ACTN</name>
<dbReference type="CDD" id="cd00567">
    <property type="entry name" value="ACAD"/>
    <property type="match status" value="1"/>
</dbReference>
<dbReference type="PANTHER" id="PTHR43884:SF12">
    <property type="entry name" value="ISOVALERYL-COA DEHYDROGENASE, MITOCHONDRIAL-RELATED"/>
    <property type="match status" value="1"/>
</dbReference>
<feature type="domain" description="Acyl-CoA dehydrogenase/oxidase N-terminal" evidence="8">
    <location>
        <begin position="10"/>
        <end position="105"/>
    </location>
</feature>
<dbReference type="GO" id="GO:0003995">
    <property type="term" value="F:acyl-CoA dehydrogenase activity"/>
    <property type="evidence" value="ECO:0007669"/>
    <property type="project" value="TreeGrafter"/>
</dbReference>
<dbReference type="GO" id="GO:0050660">
    <property type="term" value="F:flavin adenine dinucleotide binding"/>
    <property type="evidence" value="ECO:0007669"/>
    <property type="project" value="InterPro"/>
</dbReference>
<evidence type="ECO:0000259" key="7">
    <source>
        <dbReference type="Pfam" id="PF02770"/>
    </source>
</evidence>
<dbReference type="EMBL" id="CP109535">
    <property type="protein sequence ID" value="WTY94206.1"/>
    <property type="molecule type" value="Genomic_DNA"/>
</dbReference>
<dbReference type="InterPro" id="IPR013786">
    <property type="entry name" value="AcylCoA_DH/ox_N"/>
</dbReference>
<evidence type="ECO:0000256" key="4">
    <source>
        <dbReference type="ARBA" id="ARBA00022827"/>
    </source>
</evidence>
<reference evidence="9" key="1">
    <citation type="submission" date="2022-10" db="EMBL/GenBank/DDBJ databases">
        <title>The complete genomes of actinobacterial strains from the NBC collection.</title>
        <authorList>
            <person name="Joergensen T.S."/>
            <person name="Alvarez Arevalo M."/>
            <person name="Sterndorff E.B."/>
            <person name="Faurdal D."/>
            <person name="Vuksanovic O."/>
            <person name="Mourched A.-S."/>
            <person name="Charusanti P."/>
            <person name="Shaw S."/>
            <person name="Blin K."/>
            <person name="Weber T."/>
        </authorList>
    </citation>
    <scope>NUCLEOTIDE SEQUENCE</scope>
    <source>
        <strain evidence="9">NBC_01401</strain>
    </source>
</reference>
<evidence type="ECO:0000256" key="1">
    <source>
        <dbReference type="ARBA" id="ARBA00001974"/>
    </source>
</evidence>
<dbReference type="Pfam" id="PF00441">
    <property type="entry name" value="Acyl-CoA_dh_1"/>
    <property type="match status" value="1"/>
</dbReference>
<dbReference type="Pfam" id="PF02771">
    <property type="entry name" value="Acyl-CoA_dh_N"/>
    <property type="match status" value="1"/>
</dbReference>
<dbReference type="InterPro" id="IPR037069">
    <property type="entry name" value="AcylCoA_DH/ox_N_sf"/>
</dbReference>
<dbReference type="InterPro" id="IPR009100">
    <property type="entry name" value="AcylCoA_DH/oxidase_NM_dom_sf"/>
</dbReference>
<feature type="domain" description="Acyl-CoA dehydrogenase/oxidase C-terminal" evidence="6">
    <location>
        <begin position="221"/>
        <end position="361"/>
    </location>
</feature>
<comment type="similarity">
    <text evidence="2 5">Belongs to the acyl-CoA dehydrogenase family.</text>
</comment>
<organism evidence="9">
    <name type="scientific">Streptomyces sp. NBC_01401</name>
    <dbReference type="NCBI Taxonomy" id="2903854"/>
    <lineage>
        <taxon>Bacteria</taxon>
        <taxon>Bacillati</taxon>
        <taxon>Actinomycetota</taxon>
        <taxon>Actinomycetes</taxon>
        <taxon>Kitasatosporales</taxon>
        <taxon>Streptomycetaceae</taxon>
        <taxon>Streptomyces</taxon>
    </lineage>
</organism>
<dbReference type="PANTHER" id="PTHR43884">
    <property type="entry name" value="ACYL-COA DEHYDROGENASE"/>
    <property type="match status" value="1"/>
</dbReference>
<dbReference type="InterPro" id="IPR006091">
    <property type="entry name" value="Acyl-CoA_Oxase/DH_mid-dom"/>
</dbReference>
<evidence type="ECO:0000313" key="9">
    <source>
        <dbReference type="EMBL" id="WTY94206.1"/>
    </source>
</evidence>
<gene>
    <name evidence="9" type="ORF">OG626_04495</name>
</gene>
<evidence type="ECO:0000256" key="2">
    <source>
        <dbReference type="ARBA" id="ARBA00009347"/>
    </source>
</evidence>
<accession>A0AAU3GLZ7</accession>
<dbReference type="SUPFAM" id="SSF56645">
    <property type="entry name" value="Acyl-CoA dehydrogenase NM domain-like"/>
    <property type="match status" value="1"/>
</dbReference>
<sequence length="365" mass="38400">MPDRLAAEVTELIGDQADHWDRAGLIPHELLRKMSARGLLCAQVPEEYGGLGLNSAQGGEFTAHVGSLDSSLRSVMTSQGMAAWAIQRLGDDEQRAGLLSGLVGGRLAAVGFSEADAGSDISSMRTTVRHDGDDVVVDGAKVWITAAHYADELVVFGRYEDGGAAVVIPADTPGVTIERVPDPMGCRSAGHSDIRLEEVRVPARRMLGGAGMPLSMLVTLVLAYGRMSVAWGCVGILRGCLAAAGAHARSRRQFGKPLGEHQLVGRHLAELLVSEQIASRACEHASTLWDTDGADAFTATVLAKHVSATQAARGASAAVQVLASAGADNSCLVSRAYRDAKLMEIIEGSNELCQVMLAEHVLSRS</sequence>
<dbReference type="InterPro" id="IPR036250">
    <property type="entry name" value="AcylCo_DH-like_C"/>
</dbReference>
<evidence type="ECO:0000256" key="3">
    <source>
        <dbReference type="ARBA" id="ARBA00022630"/>
    </source>
</evidence>
<keyword evidence="4 5" id="KW-0274">FAD</keyword>
<comment type="cofactor">
    <cofactor evidence="1 5">
        <name>FAD</name>
        <dbReference type="ChEBI" id="CHEBI:57692"/>
    </cofactor>
</comment>
<dbReference type="Gene3D" id="2.40.110.10">
    <property type="entry name" value="Butyryl-CoA Dehydrogenase, subunit A, domain 2"/>
    <property type="match status" value="1"/>
</dbReference>
<dbReference type="Gene3D" id="1.20.140.10">
    <property type="entry name" value="Butyryl-CoA Dehydrogenase, subunit A, domain 3"/>
    <property type="match status" value="1"/>
</dbReference>
<keyword evidence="5" id="KW-0560">Oxidoreductase</keyword>
<dbReference type="Pfam" id="PF02770">
    <property type="entry name" value="Acyl-CoA_dh_M"/>
    <property type="match status" value="1"/>
</dbReference>
<dbReference type="SUPFAM" id="SSF47203">
    <property type="entry name" value="Acyl-CoA dehydrogenase C-terminal domain-like"/>
    <property type="match status" value="1"/>
</dbReference>
<keyword evidence="3 5" id="KW-0285">Flavoprotein</keyword>
<dbReference type="Gene3D" id="1.10.540.10">
    <property type="entry name" value="Acyl-CoA dehydrogenase/oxidase, N-terminal domain"/>
    <property type="match status" value="1"/>
</dbReference>
<protein>
    <submittedName>
        <fullName evidence="9">Acyl-CoA/acyl-ACP dehydrogenase</fullName>
    </submittedName>
</protein>
<evidence type="ECO:0000259" key="6">
    <source>
        <dbReference type="Pfam" id="PF00441"/>
    </source>
</evidence>
<evidence type="ECO:0000259" key="8">
    <source>
        <dbReference type="Pfam" id="PF02771"/>
    </source>
</evidence>
<proteinExistence type="inferred from homology"/>
<dbReference type="InterPro" id="IPR009075">
    <property type="entry name" value="AcylCo_DH/oxidase_C"/>
</dbReference>
<evidence type="ECO:0000256" key="5">
    <source>
        <dbReference type="RuleBase" id="RU362125"/>
    </source>
</evidence>
<feature type="domain" description="Acyl-CoA oxidase/dehydrogenase middle" evidence="7">
    <location>
        <begin position="109"/>
        <end position="199"/>
    </location>
</feature>